<evidence type="ECO:0000256" key="2">
    <source>
        <dbReference type="ARBA" id="ARBA00022692"/>
    </source>
</evidence>
<dbReference type="EMBL" id="JACRYL010000004">
    <property type="protein sequence ID" value="MBC6109817.1"/>
    <property type="molecule type" value="Genomic_DNA"/>
</dbReference>
<keyword evidence="2 5" id="KW-0812">Transmembrane</keyword>
<evidence type="ECO:0000256" key="5">
    <source>
        <dbReference type="SAM" id="Phobius"/>
    </source>
</evidence>
<accession>A0ABR7KP04</accession>
<keyword evidence="4 5" id="KW-0472">Membrane</keyword>
<dbReference type="Pfam" id="PF04138">
    <property type="entry name" value="GtrA_DPMS_TM"/>
    <property type="match status" value="1"/>
</dbReference>
<evidence type="ECO:0000259" key="6">
    <source>
        <dbReference type="Pfam" id="PF04138"/>
    </source>
</evidence>
<evidence type="ECO:0000256" key="1">
    <source>
        <dbReference type="ARBA" id="ARBA00004141"/>
    </source>
</evidence>
<organism evidence="7 8">
    <name type="scientific">Pedobacter fastidiosus</name>
    <dbReference type="NCBI Taxonomy" id="2765361"/>
    <lineage>
        <taxon>Bacteria</taxon>
        <taxon>Pseudomonadati</taxon>
        <taxon>Bacteroidota</taxon>
        <taxon>Sphingobacteriia</taxon>
        <taxon>Sphingobacteriales</taxon>
        <taxon>Sphingobacteriaceae</taxon>
        <taxon>Pedobacter</taxon>
    </lineage>
</organism>
<comment type="subcellular location">
    <subcellularLocation>
        <location evidence="1">Membrane</location>
        <topology evidence="1">Multi-pass membrane protein</topology>
    </subcellularLocation>
</comment>
<name>A0ABR7KP04_9SPHI</name>
<evidence type="ECO:0000256" key="3">
    <source>
        <dbReference type="ARBA" id="ARBA00022989"/>
    </source>
</evidence>
<feature type="transmembrane region" description="Helical" evidence="5">
    <location>
        <begin position="154"/>
        <end position="176"/>
    </location>
</feature>
<comment type="caution">
    <text evidence="7">The sequence shown here is derived from an EMBL/GenBank/DDBJ whole genome shotgun (WGS) entry which is preliminary data.</text>
</comment>
<feature type="transmembrane region" description="Helical" evidence="5">
    <location>
        <begin position="126"/>
        <end position="148"/>
    </location>
</feature>
<sequence>MSLEIKNQGSFFVLKNYLCAKQHHLSMRQAILAFIDFFYPPFKKFISPHNFRYLATGGGTLLLGILSYYFAYFFIFKTEEVNFGIIVLQRETASLLVDYCIAIPTSFLLNKYVIFTHSELKGRVQFFRFLNLQFINILANYVLLKFLLELLRDYPTLAMLSRIVVSVLMALFSYLYQHYFTFSVKKVGGKKEVKKH</sequence>
<feature type="transmembrane region" description="Helical" evidence="5">
    <location>
        <begin position="95"/>
        <end position="114"/>
    </location>
</feature>
<reference evidence="7 8" key="1">
    <citation type="submission" date="2020-08" db="EMBL/GenBank/DDBJ databases">
        <authorList>
            <person name="Sun Q."/>
            <person name="Inoue M."/>
        </authorList>
    </citation>
    <scope>NUCLEOTIDE SEQUENCE [LARGE SCALE GENOMIC DNA]</scope>
    <source>
        <strain evidence="7 8">CCM 8938</strain>
    </source>
</reference>
<evidence type="ECO:0000313" key="7">
    <source>
        <dbReference type="EMBL" id="MBC6109817.1"/>
    </source>
</evidence>
<gene>
    <name evidence="7" type="ORF">H7U22_05230</name>
</gene>
<evidence type="ECO:0000256" key="4">
    <source>
        <dbReference type="ARBA" id="ARBA00023136"/>
    </source>
</evidence>
<dbReference type="Proteomes" id="UP000652755">
    <property type="component" value="Unassembled WGS sequence"/>
</dbReference>
<keyword evidence="8" id="KW-1185">Reference proteome</keyword>
<protein>
    <submittedName>
        <fullName evidence="7">GtrA family protein</fullName>
    </submittedName>
</protein>
<keyword evidence="3 5" id="KW-1133">Transmembrane helix</keyword>
<feature type="transmembrane region" description="Helical" evidence="5">
    <location>
        <begin position="53"/>
        <end position="75"/>
    </location>
</feature>
<evidence type="ECO:0000313" key="8">
    <source>
        <dbReference type="Proteomes" id="UP000652755"/>
    </source>
</evidence>
<dbReference type="RefSeq" id="WP_187070301.1">
    <property type="nucleotide sequence ID" value="NZ_JACRYL010000004.1"/>
</dbReference>
<proteinExistence type="predicted"/>
<dbReference type="InterPro" id="IPR007267">
    <property type="entry name" value="GtrA_DPMS_TM"/>
</dbReference>
<feature type="domain" description="GtrA/DPMS transmembrane" evidence="6">
    <location>
        <begin position="52"/>
        <end position="182"/>
    </location>
</feature>